<evidence type="ECO:0000313" key="2">
    <source>
        <dbReference type="Proteomes" id="UP001050975"/>
    </source>
</evidence>
<organism evidence="1 2">
    <name type="scientific">Microseira wollei NIES-4236</name>
    <dbReference type="NCBI Taxonomy" id="2530354"/>
    <lineage>
        <taxon>Bacteria</taxon>
        <taxon>Bacillati</taxon>
        <taxon>Cyanobacteriota</taxon>
        <taxon>Cyanophyceae</taxon>
        <taxon>Oscillatoriophycideae</taxon>
        <taxon>Aerosakkonematales</taxon>
        <taxon>Aerosakkonemataceae</taxon>
        <taxon>Microseira</taxon>
    </lineage>
</organism>
<dbReference type="EMBL" id="BLAY01000022">
    <property type="protein sequence ID" value="GET37102.1"/>
    <property type="molecule type" value="Genomic_DNA"/>
</dbReference>
<name>A0AAV3X9Y8_9CYAN</name>
<keyword evidence="2" id="KW-1185">Reference proteome</keyword>
<proteinExistence type="predicted"/>
<sequence>MKAWQRRYGKAISAKSPGFVQSELARKAVSAGGQLIKFSTSRTALSQTHLTGERIKKKLSERVHYDQTGVVMHRDLFSAYLSRYVNDEDNLLLHLAQSEWERSEPYLMQAWKDFQINCEQVGASERRLSHSPSEQFCMKPETVSQIAIDERKANFNSWPESPSL</sequence>
<dbReference type="Proteomes" id="UP001050975">
    <property type="component" value="Unassembled WGS sequence"/>
</dbReference>
<dbReference type="AlphaFoldDB" id="A0AAV3X9Y8"/>
<evidence type="ECO:0000313" key="1">
    <source>
        <dbReference type="EMBL" id="GET37102.1"/>
    </source>
</evidence>
<comment type="caution">
    <text evidence="1">The sequence shown here is derived from an EMBL/GenBank/DDBJ whole genome shotgun (WGS) entry which is preliminary data.</text>
</comment>
<protein>
    <submittedName>
        <fullName evidence="1">Transposase, IS608 family protein</fullName>
    </submittedName>
</protein>
<gene>
    <name evidence="1" type="ORF">MiSe_18550</name>
</gene>
<accession>A0AAV3X9Y8</accession>
<reference evidence="1" key="1">
    <citation type="submission" date="2019-10" db="EMBL/GenBank/DDBJ databases">
        <title>Draft genome sequece of Microseira wollei NIES-4236.</title>
        <authorList>
            <person name="Yamaguchi H."/>
            <person name="Suzuki S."/>
            <person name="Kawachi M."/>
        </authorList>
    </citation>
    <scope>NUCLEOTIDE SEQUENCE</scope>
    <source>
        <strain evidence="1">NIES-4236</strain>
    </source>
</reference>